<dbReference type="Gene3D" id="3.40.640.10">
    <property type="entry name" value="Type I PLP-dependent aspartate aminotransferase-like (Major domain)"/>
    <property type="match status" value="1"/>
</dbReference>
<proteinExistence type="inferred from homology"/>
<dbReference type="EC" id="2.8.1.9" evidence="4"/>
<dbReference type="GO" id="GO:0030151">
    <property type="term" value="F:molybdenum ion binding"/>
    <property type="evidence" value="ECO:0007669"/>
    <property type="project" value="UniProtKB-UniRule"/>
</dbReference>
<dbReference type="GO" id="GO:0008265">
    <property type="term" value="F:molybdenum cofactor sulfurtransferase activity"/>
    <property type="evidence" value="ECO:0007669"/>
    <property type="project" value="UniProtKB-UniRule"/>
</dbReference>
<dbReference type="InterPro" id="IPR005302">
    <property type="entry name" value="MoCF_Sase_C"/>
</dbReference>
<feature type="domain" description="MOSC" evidence="6">
    <location>
        <begin position="665"/>
        <end position="816"/>
    </location>
</feature>
<dbReference type="GO" id="GO:0030170">
    <property type="term" value="F:pyridoxal phosphate binding"/>
    <property type="evidence" value="ECO:0007669"/>
    <property type="project" value="UniProtKB-UniRule"/>
</dbReference>
<evidence type="ECO:0000256" key="5">
    <source>
        <dbReference type="SAM" id="MobiDB-lite"/>
    </source>
</evidence>
<dbReference type="Pfam" id="PF00266">
    <property type="entry name" value="Aminotran_5"/>
    <property type="match status" value="1"/>
</dbReference>
<keyword evidence="1 4" id="KW-0808">Transferase</keyword>
<accession>A0AAY4EQN1</accession>
<keyword evidence="2 4" id="KW-0663">Pyridoxal phosphate</keyword>
<reference evidence="7" key="2">
    <citation type="submission" date="2025-08" db="UniProtKB">
        <authorList>
            <consortium name="Ensembl"/>
        </authorList>
    </citation>
    <scope>IDENTIFICATION</scope>
</reference>
<keyword evidence="8" id="KW-1185">Reference proteome</keyword>
<keyword evidence="3 4" id="KW-0501">Molybdenum cofactor biosynthesis</keyword>
<sequence>MASHCPDYKEIYRFDHFTELWEHYGYGGDMQELRLQEFGRVKGITYLDHAGTTLFPESQIKGFYQDIARNIYGNPHSLNPSSKLTHDTVERVRYRILEHFNTSPEEYTVIFTAGSTAALRLVADSFPWSPPAAEEPGSSFCYLTDNHTSVVGIRGAAAKLGATTLPVLPQHVETRARDAPWATGGDVCHLFCYPAQSNFSGRKYPLSYVKGIQGGRLYPACDRQGQWMVLLDAASFVSCSSLDLQECPADFIPISFYKIFGFPTGLGALLVRNRAAVLLRKGYFGGGTAAAYLAEEDYFVPASNVSSRFEDGTISFLDIISLHHGFDSLYRITGSMFKIQMHTFGLARYTYIHLSSLLHCNKQPVAQIYCENDFQDPSRQGAIINFNLLNSHGSVVGYSLVDRLASLFNIHVRTGCFCNTGACQIFLGISDQNIKHNLEAGHVCGDNIDLVDGRPTGSVRVSFGYMTTFEDCQNFLSFVVNCFVDKPLRMHEERLTHLKTADSSPRSPTSERHNAPDLTPSFTSNLNGEEGVIKNGQIKDSQTLTNIFIYPIKSCAAFEVSEWPLGNRGLQYDRTWMVVNENGVCLSQKREPRLCLIQPSISLASNMLHIQAPGMMSISMPLEDPLEMKTSQSKVCGDRVQTVDCGDEVASWFSGFLGKPCHLIRQSPESTRDMKKGLGQGMTSLSLVNEAQYLLINRASVALLCTSVPDSGLGTFDALQLIKRFRANLVISGACPFEEDDWSNLKIGEMLFQVACRCARCHMICIDPETGSRTQEPLKSLTDFKKGKVSVNFYECTTLIEMTFFVCCLNAHIFFPKLNAIFSIIHAGLSVMENIYLILDSSHYCIKTVTELRRTSTQ</sequence>
<dbReference type="InterPro" id="IPR005303">
    <property type="entry name" value="MOCOS_middle"/>
</dbReference>
<dbReference type="Gene3D" id="3.90.1150.10">
    <property type="entry name" value="Aspartate Aminotransferase, domain 1"/>
    <property type="match status" value="1"/>
</dbReference>
<dbReference type="HAMAP" id="MF_03050">
    <property type="entry name" value="MOCOS"/>
    <property type="match status" value="1"/>
</dbReference>
<gene>
    <name evidence="4 7" type="primary">MOCOS</name>
</gene>
<protein>
    <recommendedName>
        <fullName evidence="4">Molybdenum cofactor sulfurase</fullName>
        <shortName evidence="4">MCS</shortName>
        <shortName evidence="4">MOS</shortName>
        <shortName evidence="4">MoCo sulfurase</shortName>
        <ecNumber evidence="4">2.8.1.9</ecNumber>
    </recommendedName>
    <alternativeName>
        <fullName evidence="4">Molybdenum cofactor sulfurtransferase</fullName>
    </alternativeName>
</protein>
<dbReference type="Ensembl" id="ENSDCDT00010070698.1">
    <property type="protein sequence ID" value="ENSDCDP00010059965.1"/>
    <property type="gene ID" value="ENSDCDG00010033406.1"/>
</dbReference>
<dbReference type="AlphaFoldDB" id="A0AAY4EQN1"/>
<feature type="modified residue" description="N6-(pyridoxal phosphate)lysine" evidence="4">
    <location>
        <position position="258"/>
    </location>
</feature>
<dbReference type="InterPro" id="IPR028886">
    <property type="entry name" value="MoCo_sulfurase"/>
</dbReference>
<evidence type="ECO:0000313" key="7">
    <source>
        <dbReference type="Ensembl" id="ENSDCDP00010059965.1"/>
    </source>
</evidence>
<evidence type="ECO:0000256" key="2">
    <source>
        <dbReference type="ARBA" id="ARBA00022898"/>
    </source>
</evidence>
<name>A0AAY4EQN1_9TELE</name>
<evidence type="ECO:0000256" key="1">
    <source>
        <dbReference type="ARBA" id="ARBA00022679"/>
    </source>
</evidence>
<dbReference type="InterPro" id="IPR015421">
    <property type="entry name" value="PyrdxlP-dep_Trfase_major"/>
</dbReference>
<dbReference type="InterPro" id="IPR011037">
    <property type="entry name" value="Pyrv_Knase-like_insert_dom_sf"/>
</dbReference>
<dbReference type="Pfam" id="PF03476">
    <property type="entry name" value="MOSC_N"/>
    <property type="match status" value="1"/>
</dbReference>
<comment type="cofactor">
    <cofactor evidence="4">
        <name>pyridoxal 5'-phosphate</name>
        <dbReference type="ChEBI" id="CHEBI:597326"/>
    </cofactor>
</comment>
<dbReference type="GO" id="GO:0016829">
    <property type="term" value="F:lyase activity"/>
    <property type="evidence" value="ECO:0007669"/>
    <property type="project" value="UniProtKB-UniRule"/>
</dbReference>
<dbReference type="SUPFAM" id="SSF50800">
    <property type="entry name" value="PK beta-barrel domain-like"/>
    <property type="match status" value="1"/>
</dbReference>
<dbReference type="SUPFAM" id="SSF141673">
    <property type="entry name" value="MOSC N-terminal domain-like"/>
    <property type="match status" value="1"/>
</dbReference>
<evidence type="ECO:0000259" key="6">
    <source>
        <dbReference type="PROSITE" id="PS51340"/>
    </source>
</evidence>
<feature type="region of interest" description="Disordered" evidence="5">
    <location>
        <begin position="497"/>
        <end position="526"/>
    </location>
</feature>
<dbReference type="GeneTree" id="ENSGT00940000157051"/>
<feature type="active site" evidence="4">
    <location>
        <position position="418"/>
    </location>
</feature>
<evidence type="ECO:0000256" key="4">
    <source>
        <dbReference type="HAMAP-Rule" id="MF_03050"/>
    </source>
</evidence>
<dbReference type="Proteomes" id="UP000694580">
    <property type="component" value="Chromosome 8"/>
</dbReference>
<comment type="similarity">
    <text evidence="4">Belongs to the class-V pyridoxal-phosphate-dependent aminotransferase family. MOCOS subfamily.</text>
</comment>
<dbReference type="SUPFAM" id="SSF53383">
    <property type="entry name" value="PLP-dependent transferases"/>
    <property type="match status" value="1"/>
</dbReference>
<evidence type="ECO:0000256" key="3">
    <source>
        <dbReference type="ARBA" id="ARBA00023150"/>
    </source>
</evidence>
<evidence type="ECO:0000313" key="8">
    <source>
        <dbReference type="Proteomes" id="UP000694580"/>
    </source>
</evidence>
<dbReference type="GO" id="GO:0006777">
    <property type="term" value="P:Mo-molybdopterin cofactor biosynthetic process"/>
    <property type="evidence" value="ECO:0007669"/>
    <property type="project" value="UniProtKB-UniRule"/>
</dbReference>
<reference evidence="7 8" key="1">
    <citation type="submission" date="2020-06" db="EMBL/GenBank/DDBJ databases">
        <authorList>
            <consortium name="Wellcome Sanger Institute Data Sharing"/>
        </authorList>
    </citation>
    <scope>NUCLEOTIDE SEQUENCE [LARGE SCALE GENOMIC DNA]</scope>
</reference>
<dbReference type="InterPro" id="IPR000192">
    <property type="entry name" value="Aminotrans_V_dom"/>
</dbReference>
<dbReference type="Pfam" id="PF03473">
    <property type="entry name" value="MOSC"/>
    <property type="match status" value="1"/>
</dbReference>
<dbReference type="InterPro" id="IPR015422">
    <property type="entry name" value="PyrdxlP-dep_Trfase_small"/>
</dbReference>
<comment type="function">
    <text evidence="4">Sulfurates the molybdenum cofactor. Sulfation of molybdenum is essential for xanthine dehydrogenase (XDH) and aldehyde oxidase (ADO) enzymes in which molybdenum cofactor is liganded by 1 oxygen and 1 sulfur atom in active form.</text>
</comment>
<comment type="catalytic activity">
    <reaction evidence="4">
        <text>Mo-molybdopterin + L-cysteine + AH2 = thio-Mo-molybdopterin + L-alanine + A + H2O</text>
        <dbReference type="Rhea" id="RHEA:42636"/>
        <dbReference type="ChEBI" id="CHEBI:13193"/>
        <dbReference type="ChEBI" id="CHEBI:15377"/>
        <dbReference type="ChEBI" id="CHEBI:17499"/>
        <dbReference type="ChEBI" id="CHEBI:35235"/>
        <dbReference type="ChEBI" id="CHEBI:57972"/>
        <dbReference type="ChEBI" id="CHEBI:71302"/>
        <dbReference type="ChEBI" id="CHEBI:82685"/>
        <dbReference type="EC" id="2.8.1.9"/>
    </reaction>
</comment>
<dbReference type="PANTHER" id="PTHR14237">
    <property type="entry name" value="MOLYBDOPTERIN COFACTOR SULFURASE MOSC"/>
    <property type="match status" value="1"/>
</dbReference>
<reference evidence="7" key="3">
    <citation type="submission" date="2025-09" db="UniProtKB">
        <authorList>
            <consortium name="Ensembl"/>
        </authorList>
    </citation>
    <scope>IDENTIFICATION</scope>
</reference>
<organism evidence="7 8">
    <name type="scientific">Denticeps clupeoides</name>
    <name type="common">denticle herring</name>
    <dbReference type="NCBI Taxonomy" id="299321"/>
    <lineage>
        <taxon>Eukaryota</taxon>
        <taxon>Metazoa</taxon>
        <taxon>Chordata</taxon>
        <taxon>Craniata</taxon>
        <taxon>Vertebrata</taxon>
        <taxon>Euteleostomi</taxon>
        <taxon>Actinopterygii</taxon>
        <taxon>Neopterygii</taxon>
        <taxon>Teleostei</taxon>
        <taxon>Clupei</taxon>
        <taxon>Clupeiformes</taxon>
        <taxon>Denticipitoidei</taxon>
        <taxon>Denticipitidae</taxon>
        <taxon>Denticeps</taxon>
    </lineage>
</organism>
<dbReference type="PROSITE" id="PS51340">
    <property type="entry name" value="MOSC"/>
    <property type="match status" value="1"/>
</dbReference>
<dbReference type="InterPro" id="IPR015424">
    <property type="entry name" value="PyrdxlP-dep_Trfase"/>
</dbReference>
<dbReference type="PANTHER" id="PTHR14237:SF80">
    <property type="entry name" value="MOLYBDENUM COFACTOR SULFURASE"/>
    <property type="match status" value="1"/>
</dbReference>